<sequence length="277" mass="30488">MHRTSLLALLLCAGPALSLASDRAAPEWELSLAAGHGVLENPLAGRADGETNFLPSFSYYGDRFFISNLAVGYSLLEERNFYVDLVARPNEDGLYYHLDDSEMTMGSLSFALGSAGGFGPQLEPIERDISLMAGPSVTLVGKYADLSLASFHDVTAVHYGSETHLSLDKVYPLFGGKLGLSLGAIKKDADLIGYYYHVTEAEGGMMARSFARQSPPEDVVDTYGRLHFSYPLTRNVEFRLGARYQLFDEEGRNPMVLGKSETMSWFAGFQYRFGSDR</sequence>
<organism evidence="7 10">
    <name type="scientific">Microbulbifer hydrolyticus</name>
    <dbReference type="NCBI Taxonomy" id="48074"/>
    <lineage>
        <taxon>Bacteria</taxon>
        <taxon>Pseudomonadati</taxon>
        <taxon>Pseudomonadota</taxon>
        <taxon>Gammaproteobacteria</taxon>
        <taxon>Cellvibrionales</taxon>
        <taxon>Microbulbiferaceae</taxon>
        <taxon>Microbulbifer</taxon>
    </lineage>
</organism>
<dbReference type="InterPro" id="IPR010583">
    <property type="entry name" value="MipA"/>
</dbReference>
<accession>A0A6P1T7L2</accession>
<keyword evidence="5" id="KW-0998">Cell outer membrane</keyword>
<dbReference type="PANTHER" id="PTHR38776">
    <property type="entry name" value="MLTA-INTERACTING PROTEIN-RELATED"/>
    <property type="match status" value="1"/>
</dbReference>
<dbReference type="Proteomes" id="UP000563601">
    <property type="component" value="Unassembled WGS sequence"/>
</dbReference>
<dbReference type="Proteomes" id="UP000464675">
    <property type="component" value="Chromosome"/>
</dbReference>
<feature type="signal peptide" evidence="6">
    <location>
        <begin position="1"/>
        <end position="20"/>
    </location>
</feature>
<evidence type="ECO:0000313" key="7">
    <source>
        <dbReference type="EMBL" id="MBB5211577.1"/>
    </source>
</evidence>
<reference evidence="8 9" key="1">
    <citation type="submission" date="2020-01" db="EMBL/GenBank/DDBJ databases">
        <title>The possibility of degradation of plastic by Microbulbifer hydrolyticus IRE-31.</title>
        <authorList>
            <person name="Liu L."/>
        </authorList>
    </citation>
    <scope>NUCLEOTIDE SEQUENCE [LARGE SCALE GENOMIC DNA]</scope>
    <source>
        <strain evidence="8 9">IRE-31</strain>
    </source>
</reference>
<keyword evidence="9" id="KW-1185">Reference proteome</keyword>
<evidence type="ECO:0000256" key="6">
    <source>
        <dbReference type="SAM" id="SignalP"/>
    </source>
</evidence>
<evidence type="ECO:0000256" key="4">
    <source>
        <dbReference type="ARBA" id="ARBA00023136"/>
    </source>
</evidence>
<evidence type="ECO:0000313" key="10">
    <source>
        <dbReference type="Proteomes" id="UP000563601"/>
    </source>
</evidence>
<dbReference type="RefSeq" id="WP_161857021.1">
    <property type="nucleotide sequence ID" value="NZ_CP047491.1"/>
</dbReference>
<evidence type="ECO:0000313" key="9">
    <source>
        <dbReference type="Proteomes" id="UP000464675"/>
    </source>
</evidence>
<dbReference type="GO" id="GO:0009252">
    <property type="term" value="P:peptidoglycan biosynthetic process"/>
    <property type="evidence" value="ECO:0007669"/>
    <property type="project" value="TreeGrafter"/>
</dbReference>
<dbReference type="EMBL" id="CP047491">
    <property type="protein sequence ID" value="QHQ37683.1"/>
    <property type="molecule type" value="Genomic_DNA"/>
</dbReference>
<reference evidence="7 10" key="2">
    <citation type="submission" date="2020-08" db="EMBL/GenBank/DDBJ databases">
        <title>Genomic Encyclopedia of Type Strains, Phase IV (KMG-IV): sequencing the most valuable type-strain genomes for metagenomic binning, comparative biology and taxonomic classification.</title>
        <authorList>
            <person name="Goeker M."/>
        </authorList>
    </citation>
    <scope>NUCLEOTIDE SEQUENCE [LARGE SCALE GENOMIC DNA]</scope>
    <source>
        <strain evidence="7 10">DSM 11525</strain>
    </source>
</reference>
<dbReference type="Pfam" id="PF06629">
    <property type="entry name" value="MipA"/>
    <property type="match status" value="1"/>
</dbReference>
<feature type="chain" id="PRO_5044645512" evidence="6">
    <location>
        <begin position="21"/>
        <end position="277"/>
    </location>
</feature>
<dbReference type="EMBL" id="JACHHR010000002">
    <property type="protein sequence ID" value="MBB5211577.1"/>
    <property type="molecule type" value="Genomic_DNA"/>
</dbReference>
<comment type="subcellular location">
    <subcellularLocation>
        <location evidence="1">Cell outer membrane</location>
    </subcellularLocation>
</comment>
<evidence type="ECO:0000256" key="2">
    <source>
        <dbReference type="ARBA" id="ARBA00005722"/>
    </source>
</evidence>
<evidence type="ECO:0000256" key="5">
    <source>
        <dbReference type="ARBA" id="ARBA00023237"/>
    </source>
</evidence>
<keyword evidence="3 6" id="KW-0732">Signal</keyword>
<name>A0A6P1T7L2_9GAMM</name>
<comment type="similarity">
    <text evidence="2">Belongs to the MipA/OmpV family.</text>
</comment>
<dbReference type="AlphaFoldDB" id="A0A6P1T7L2"/>
<dbReference type="GO" id="GO:0009279">
    <property type="term" value="C:cell outer membrane"/>
    <property type="evidence" value="ECO:0007669"/>
    <property type="project" value="UniProtKB-SubCell"/>
</dbReference>
<keyword evidence="4" id="KW-0472">Membrane</keyword>
<evidence type="ECO:0000256" key="1">
    <source>
        <dbReference type="ARBA" id="ARBA00004442"/>
    </source>
</evidence>
<dbReference type="PANTHER" id="PTHR38776:SF1">
    <property type="entry name" value="MLTA-INTERACTING PROTEIN-RELATED"/>
    <property type="match status" value="1"/>
</dbReference>
<evidence type="ECO:0000313" key="8">
    <source>
        <dbReference type="EMBL" id="QHQ37683.1"/>
    </source>
</evidence>
<protein>
    <submittedName>
        <fullName evidence="7">Outer membrane scaffolding protein for murein synthesis (MipA/OmpV family)</fullName>
    </submittedName>
</protein>
<gene>
    <name evidence="8" type="ORF">GTQ55_00915</name>
    <name evidence="7" type="ORF">HNQ53_001795</name>
</gene>
<evidence type="ECO:0000256" key="3">
    <source>
        <dbReference type="ARBA" id="ARBA00022729"/>
    </source>
</evidence>
<proteinExistence type="inferred from homology"/>
<dbReference type="OrthoDB" id="5731040at2"/>